<dbReference type="GO" id="GO:0055085">
    <property type="term" value="P:transmembrane transport"/>
    <property type="evidence" value="ECO:0007669"/>
    <property type="project" value="InterPro"/>
</dbReference>
<dbReference type="RefSeq" id="WP_117686791.1">
    <property type="nucleotide sequence ID" value="NZ_QRPB01000033.1"/>
</dbReference>
<evidence type="ECO:0000259" key="8">
    <source>
        <dbReference type="PROSITE" id="PS50928"/>
    </source>
</evidence>
<evidence type="ECO:0000313" key="10">
    <source>
        <dbReference type="EMBL" id="RHA88236.1"/>
    </source>
</evidence>
<dbReference type="PANTHER" id="PTHR30193">
    <property type="entry name" value="ABC TRANSPORTER PERMEASE PROTEIN"/>
    <property type="match status" value="1"/>
</dbReference>
<evidence type="ECO:0000256" key="2">
    <source>
        <dbReference type="ARBA" id="ARBA00022448"/>
    </source>
</evidence>
<keyword evidence="3" id="KW-1003">Cell membrane</keyword>
<dbReference type="EMBL" id="QSQP01000030">
    <property type="protein sequence ID" value="RGK39166.1"/>
    <property type="molecule type" value="Genomic_DNA"/>
</dbReference>
<dbReference type="CDD" id="cd06261">
    <property type="entry name" value="TM_PBP2"/>
    <property type="match status" value="1"/>
</dbReference>
<protein>
    <submittedName>
        <fullName evidence="11">Sugar ABC transporter permease</fullName>
    </submittedName>
</protein>
<feature type="transmembrane region" description="Helical" evidence="7">
    <location>
        <begin position="155"/>
        <end position="175"/>
    </location>
</feature>
<evidence type="ECO:0000256" key="7">
    <source>
        <dbReference type="RuleBase" id="RU363032"/>
    </source>
</evidence>
<dbReference type="AlphaFoldDB" id="A0A396FB84"/>
<dbReference type="PANTHER" id="PTHR30193:SF37">
    <property type="entry name" value="INNER MEMBRANE ABC TRANSPORTER PERMEASE PROTEIN YCJO"/>
    <property type="match status" value="1"/>
</dbReference>
<evidence type="ECO:0000256" key="5">
    <source>
        <dbReference type="ARBA" id="ARBA00022989"/>
    </source>
</evidence>
<dbReference type="Gene3D" id="1.10.3720.10">
    <property type="entry name" value="MetI-like"/>
    <property type="match status" value="1"/>
</dbReference>
<organism evidence="11 13">
    <name type="scientific">Agathobacter rectalis</name>
    <dbReference type="NCBI Taxonomy" id="39491"/>
    <lineage>
        <taxon>Bacteria</taxon>
        <taxon>Bacillati</taxon>
        <taxon>Bacillota</taxon>
        <taxon>Clostridia</taxon>
        <taxon>Lachnospirales</taxon>
        <taxon>Lachnospiraceae</taxon>
        <taxon>Agathobacter</taxon>
    </lineage>
</organism>
<evidence type="ECO:0000313" key="9">
    <source>
        <dbReference type="EMBL" id="RGK39166.1"/>
    </source>
</evidence>
<keyword evidence="2 7" id="KW-0813">Transport</keyword>
<dbReference type="Proteomes" id="UP000286220">
    <property type="component" value="Unassembled WGS sequence"/>
</dbReference>
<comment type="similarity">
    <text evidence="7">Belongs to the binding-protein-dependent transport system permease family.</text>
</comment>
<dbReference type="InterPro" id="IPR051393">
    <property type="entry name" value="ABC_transporter_permease"/>
</dbReference>
<feature type="transmembrane region" description="Helical" evidence="7">
    <location>
        <begin position="212"/>
        <end position="233"/>
    </location>
</feature>
<feature type="transmembrane region" description="Helical" evidence="7">
    <location>
        <begin position="265"/>
        <end position="285"/>
    </location>
</feature>
<dbReference type="SUPFAM" id="SSF161098">
    <property type="entry name" value="MetI-like"/>
    <property type="match status" value="1"/>
</dbReference>
<keyword evidence="4 7" id="KW-0812">Transmembrane</keyword>
<gene>
    <name evidence="11" type="ORF">DW001_16160</name>
    <name evidence="10" type="ORF">DW912_15790</name>
    <name evidence="9" type="ORF">DXD13_14875</name>
</gene>
<dbReference type="EMBL" id="QSFZ01000027">
    <property type="protein sequence ID" value="RHA88236.1"/>
    <property type="molecule type" value="Genomic_DNA"/>
</dbReference>
<evidence type="ECO:0000256" key="3">
    <source>
        <dbReference type="ARBA" id="ARBA00022475"/>
    </source>
</evidence>
<feature type="transmembrane region" description="Helical" evidence="7">
    <location>
        <begin position="104"/>
        <end position="125"/>
    </location>
</feature>
<dbReference type="PROSITE" id="PS50928">
    <property type="entry name" value="ABC_TM1"/>
    <property type="match status" value="1"/>
</dbReference>
<evidence type="ECO:0000256" key="1">
    <source>
        <dbReference type="ARBA" id="ARBA00004651"/>
    </source>
</evidence>
<reference evidence="12 13" key="1">
    <citation type="submission" date="2018-08" db="EMBL/GenBank/DDBJ databases">
        <title>A genome reference for cultivated species of the human gut microbiota.</title>
        <authorList>
            <person name="Zou Y."/>
            <person name="Xue W."/>
            <person name="Luo G."/>
        </authorList>
    </citation>
    <scope>NUCLEOTIDE SEQUENCE [LARGE SCALE GENOMIC DNA]</scope>
    <source>
        <strain evidence="11 13">AF36-2BH</strain>
        <strain evidence="10 14">AM42-17AT</strain>
        <strain evidence="9 12">TF11-15AC</strain>
    </source>
</reference>
<dbReference type="Pfam" id="PF00528">
    <property type="entry name" value="BPD_transp_1"/>
    <property type="match status" value="1"/>
</dbReference>
<keyword evidence="5 7" id="KW-1133">Transmembrane helix</keyword>
<name>A0A396FB84_9FIRM</name>
<sequence>MSTRGKKGWILAFSLPCLVLFCLVYAIPFVMVITTSFCDYSLTQSPVFEGLKNFKTIFADPDFSVSIVNTLKWVLIQSTLHVGFGFVMALILRRKPKGWKFVRVAYVIPNIIPTAATAVMFSLLLNPSFGVIKIIYEKFGLDTSQVLNLFGNSKYAFITVTATWVFYSGFNMLIFMGEMGAISPDIYEAAMIDGATPTQADRYITIPLMKNAFGTCVILASVAMVSQFDIIYMTTKGGPGNATLNLPTYLYKIITLENNYGKANAVGVIQIALGLVLVILIQKLFNQKQEMKEV</sequence>
<dbReference type="InterPro" id="IPR000515">
    <property type="entry name" value="MetI-like"/>
</dbReference>
<dbReference type="Proteomes" id="UP000261052">
    <property type="component" value="Unassembled WGS sequence"/>
</dbReference>
<dbReference type="GO" id="GO:0005886">
    <property type="term" value="C:plasma membrane"/>
    <property type="evidence" value="ECO:0007669"/>
    <property type="project" value="UniProtKB-SubCell"/>
</dbReference>
<evidence type="ECO:0000256" key="6">
    <source>
        <dbReference type="ARBA" id="ARBA00023136"/>
    </source>
</evidence>
<evidence type="ECO:0000256" key="4">
    <source>
        <dbReference type="ARBA" id="ARBA00022692"/>
    </source>
</evidence>
<evidence type="ECO:0000313" key="12">
    <source>
        <dbReference type="Proteomes" id="UP000261052"/>
    </source>
</evidence>
<accession>A0A396FB84</accession>
<feature type="transmembrane region" description="Helical" evidence="7">
    <location>
        <begin position="73"/>
        <end position="92"/>
    </location>
</feature>
<evidence type="ECO:0000313" key="13">
    <source>
        <dbReference type="Proteomes" id="UP000266698"/>
    </source>
</evidence>
<dbReference type="Proteomes" id="UP000266698">
    <property type="component" value="Unassembled WGS sequence"/>
</dbReference>
<comment type="caution">
    <text evidence="11">The sequence shown here is derived from an EMBL/GenBank/DDBJ whole genome shotgun (WGS) entry which is preliminary data.</text>
</comment>
<evidence type="ECO:0000313" key="11">
    <source>
        <dbReference type="EMBL" id="RHL75209.1"/>
    </source>
</evidence>
<comment type="subcellular location">
    <subcellularLocation>
        <location evidence="1 7">Cell membrane</location>
        <topology evidence="1 7">Multi-pass membrane protein</topology>
    </subcellularLocation>
</comment>
<dbReference type="EMBL" id="QRPB01000033">
    <property type="protein sequence ID" value="RHL75209.1"/>
    <property type="molecule type" value="Genomic_DNA"/>
</dbReference>
<evidence type="ECO:0000313" key="14">
    <source>
        <dbReference type="Proteomes" id="UP000286220"/>
    </source>
</evidence>
<keyword evidence="6 7" id="KW-0472">Membrane</keyword>
<dbReference type="InterPro" id="IPR035906">
    <property type="entry name" value="MetI-like_sf"/>
</dbReference>
<feature type="domain" description="ABC transmembrane type-1" evidence="8">
    <location>
        <begin position="67"/>
        <end position="281"/>
    </location>
</feature>
<proteinExistence type="inferred from homology"/>